<dbReference type="EMBL" id="AMYD01004033">
    <property type="protein sequence ID" value="EQB44319.1"/>
    <property type="molecule type" value="Genomic_DNA"/>
</dbReference>
<evidence type="ECO:0000313" key="1">
    <source>
        <dbReference type="EMBL" id="EQB44319.1"/>
    </source>
</evidence>
<dbReference type="AlphaFoldDB" id="T0JXT4"/>
<dbReference type="HOGENOM" id="CLU_2978980_0_0_1"/>
<sequence length="58" mass="6568">MDPWGNVKIPYLRPESSGDWRDIRQDLTTDDYSSLAGVPLSDLTYDVHSQNQMGLIVT</sequence>
<protein>
    <submittedName>
        <fullName evidence="1">Uncharacterized protein</fullName>
    </submittedName>
</protein>
<proteinExistence type="predicted"/>
<dbReference type="Proteomes" id="UP000015530">
    <property type="component" value="Unassembled WGS sequence"/>
</dbReference>
<dbReference type="OrthoDB" id="3692311at2759"/>
<accession>T0JXT4</accession>
<evidence type="ECO:0000313" key="2">
    <source>
        <dbReference type="Proteomes" id="UP000015530"/>
    </source>
</evidence>
<gene>
    <name evidence="1" type="ORF">CGLO_16948</name>
</gene>
<name>T0JXT4_COLGC</name>
<reference evidence="2" key="1">
    <citation type="journal article" date="2013" name="Mol. Plant Microbe Interact.">
        <title>Global aspects of pacC regulation of pathogenicity genes in Colletotrichum gloeosporioides as revealed by transcriptome analysis.</title>
        <authorList>
            <person name="Alkan N."/>
            <person name="Meng X."/>
            <person name="Friedlander G."/>
            <person name="Reuveni E."/>
            <person name="Sukno S."/>
            <person name="Sherman A."/>
            <person name="Thon M."/>
            <person name="Fluhr R."/>
            <person name="Prusky D."/>
        </authorList>
    </citation>
    <scope>NUCLEOTIDE SEQUENCE [LARGE SCALE GENOMIC DNA]</scope>
    <source>
        <strain evidence="2">Cg-14</strain>
    </source>
</reference>
<organism evidence="1 2">
    <name type="scientific">Colletotrichum gloeosporioides (strain Cg-14)</name>
    <name type="common">Anthracnose fungus</name>
    <name type="synonym">Glomerella cingulata</name>
    <dbReference type="NCBI Taxonomy" id="1237896"/>
    <lineage>
        <taxon>Eukaryota</taxon>
        <taxon>Fungi</taxon>
        <taxon>Dikarya</taxon>
        <taxon>Ascomycota</taxon>
        <taxon>Pezizomycotina</taxon>
        <taxon>Sordariomycetes</taxon>
        <taxon>Hypocreomycetidae</taxon>
        <taxon>Glomerellales</taxon>
        <taxon>Glomerellaceae</taxon>
        <taxon>Colletotrichum</taxon>
        <taxon>Colletotrichum gloeosporioides species complex</taxon>
    </lineage>
</organism>
<comment type="caution">
    <text evidence="1">The sequence shown here is derived from an EMBL/GenBank/DDBJ whole genome shotgun (WGS) entry which is preliminary data.</text>
</comment>